<feature type="transmembrane region" description="Helical" evidence="7">
    <location>
        <begin position="357"/>
        <end position="374"/>
    </location>
</feature>
<gene>
    <name evidence="9" type="ORF">ACFQ2S_15620</name>
</gene>
<evidence type="ECO:0000256" key="6">
    <source>
        <dbReference type="ARBA" id="ARBA00023136"/>
    </source>
</evidence>
<dbReference type="EMBL" id="JBHTJT010000032">
    <property type="protein sequence ID" value="MFD0981073.1"/>
    <property type="molecule type" value="Genomic_DNA"/>
</dbReference>
<sequence length="453" mass="45419">MTAAQDQHEGRKAALALAALMCAVSVTVLESMAVSVTLPAIARDFAVPATASTWVMGSAQLVIVALLLPMASLGGVVGYRKVYLTSLAVFATATMACMLAPNFPALVAARGLQAIGTAGAMSLGLALLRTVCSDARLGTAIGLMATTVALASSLGPAVSGLILTVASWRAVFGLLVVMSLIALVAGSIALPRVPPSGGKFDLLGAVLVAALLTAALVVINGLANGWSATVLLSAAAIFALALVAVLARSRGAAAPVFPTDLLARPVFALSIVASICAFTAQTLGFILLPFYLLYGAGFGELQMAVTLSVWPAATAILAPLIGRFSDRFPAGHTGAAGLAVLAIGFLLISGMDATPTAASIAIPFAICGMGFAIFQTPNNRLIMLAAPRERSAAASGSVSVARQFGRAVGTAIAAFALLSGPTASIDAMAAAAAIAGLGAVASMSRTWVRRTIS</sequence>
<feature type="transmembrane region" description="Helical" evidence="7">
    <location>
        <begin position="82"/>
        <end position="101"/>
    </location>
</feature>
<evidence type="ECO:0000313" key="9">
    <source>
        <dbReference type="EMBL" id="MFD0981073.1"/>
    </source>
</evidence>
<feature type="transmembrane region" description="Helical" evidence="7">
    <location>
        <begin position="266"/>
        <end position="291"/>
    </location>
</feature>
<feature type="transmembrane region" description="Helical" evidence="7">
    <location>
        <begin position="333"/>
        <end position="351"/>
    </location>
</feature>
<dbReference type="PRINTS" id="PR01036">
    <property type="entry name" value="TCRTETB"/>
</dbReference>
<evidence type="ECO:0000256" key="5">
    <source>
        <dbReference type="ARBA" id="ARBA00022989"/>
    </source>
</evidence>
<keyword evidence="5 7" id="KW-1133">Transmembrane helix</keyword>
<keyword evidence="3" id="KW-1003">Cell membrane</keyword>
<feature type="transmembrane region" description="Helical" evidence="7">
    <location>
        <begin position="170"/>
        <end position="190"/>
    </location>
</feature>
<proteinExistence type="predicted"/>
<organism evidence="9 10">
    <name type="scientific">Tropicimonas aquimaris</name>
    <dbReference type="NCBI Taxonomy" id="914152"/>
    <lineage>
        <taxon>Bacteria</taxon>
        <taxon>Pseudomonadati</taxon>
        <taxon>Pseudomonadota</taxon>
        <taxon>Alphaproteobacteria</taxon>
        <taxon>Rhodobacterales</taxon>
        <taxon>Roseobacteraceae</taxon>
        <taxon>Tropicimonas</taxon>
    </lineage>
</organism>
<feature type="transmembrane region" description="Helical" evidence="7">
    <location>
        <begin position="52"/>
        <end position="70"/>
    </location>
</feature>
<dbReference type="PROSITE" id="PS50850">
    <property type="entry name" value="MFS"/>
    <property type="match status" value="1"/>
</dbReference>
<dbReference type="SUPFAM" id="SSF103473">
    <property type="entry name" value="MFS general substrate transporter"/>
    <property type="match status" value="1"/>
</dbReference>
<accession>A0ABW3ITJ2</accession>
<dbReference type="RefSeq" id="WP_386075841.1">
    <property type="nucleotide sequence ID" value="NZ_JBHTJT010000032.1"/>
</dbReference>
<name>A0ABW3ITJ2_9RHOB</name>
<dbReference type="Proteomes" id="UP001597108">
    <property type="component" value="Unassembled WGS sequence"/>
</dbReference>
<evidence type="ECO:0000313" key="10">
    <source>
        <dbReference type="Proteomes" id="UP001597108"/>
    </source>
</evidence>
<comment type="subcellular location">
    <subcellularLocation>
        <location evidence="1">Cell membrane</location>
        <topology evidence="1">Multi-pass membrane protein</topology>
    </subcellularLocation>
</comment>
<keyword evidence="4 7" id="KW-0812">Transmembrane</keyword>
<keyword evidence="6 7" id="KW-0472">Membrane</keyword>
<feature type="domain" description="Major facilitator superfamily (MFS) profile" evidence="8">
    <location>
        <begin position="11"/>
        <end position="450"/>
    </location>
</feature>
<dbReference type="PANTHER" id="PTHR42718:SF46">
    <property type="entry name" value="BLR6921 PROTEIN"/>
    <property type="match status" value="1"/>
</dbReference>
<dbReference type="PANTHER" id="PTHR42718">
    <property type="entry name" value="MAJOR FACILITATOR SUPERFAMILY MULTIDRUG TRANSPORTER MFSC"/>
    <property type="match status" value="1"/>
</dbReference>
<feature type="transmembrane region" description="Helical" evidence="7">
    <location>
        <begin position="225"/>
        <end position="246"/>
    </location>
</feature>
<dbReference type="Gene3D" id="1.20.1720.10">
    <property type="entry name" value="Multidrug resistance protein D"/>
    <property type="match status" value="1"/>
</dbReference>
<feature type="transmembrane region" description="Helical" evidence="7">
    <location>
        <begin position="404"/>
        <end position="421"/>
    </location>
</feature>
<dbReference type="Pfam" id="PF07690">
    <property type="entry name" value="MFS_1"/>
    <property type="match status" value="1"/>
</dbReference>
<comment type="caution">
    <text evidence="9">The sequence shown here is derived from an EMBL/GenBank/DDBJ whole genome shotgun (WGS) entry which is preliminary data.</text>
</comment>
<evidence type="ECO:0000256" key="4">
    <source>
        <dbReference type="ARBA" id="ARBA00022692"/>
    </source>
</evidence>
<feature type="transmembrane region" description="Helical" evidence="7">
    <location>
        <begin position="202"/>
        <end position="219"/>
    </location>
</feature>
<feature type="transmembrane region" description="Helical" evidence="7">
    <location>
        <begin position="427"/>
        <end position="448"/>
    </location>
</feature>
<evidence type="ECO:0000256" key="3">
    <source>
        <dbReference type="ARBA" id="ARBA00022475"/>
    </source>
</evidence>
<feature type="transmembrane region" description="Helical" evidence="7">
    <location>
        <begin position="303"/>
        <end position="321"/>
    </location>
</feature>
<reference evidence="10" key="1">
    <citation type="journal article" date="2019" name="Int. J. Syst. Evol. Microbiol.">
        <title>The Global Catalogue of Microorganisms (GCM) 10K type strain sequencing project: providing services to taxonomists for standard genome sequencing and annotation.</title>
        <authorList>
            <consortium name="The Broad Institute Genomics Platform"/>
            <consortium name="The Broad Institute Genome Sequencing Center for Infectious Disease"/>
            <person name="Wu L."/>
            <person name="Ma J."/>
        </authorList>
    </citation>
    <scope>NUCLEOTIDE SEQUENCE [LARGE SCALE GENOMIC DNA]</scope>
    <source>
        <strain evidence="10">CCUG 60524</strain>
    </source>
</reference>
<dbReference type="CDD" id="cd17321">
    <property type="entry name" value="MFS_MMR_MDR_like"/>
    <property type="match status" value="1"/>
</dbReference>
<feature type="transmembrane region" description="Helical" evidence="7">
    <location>
        <begin position="140"/>
        <end position="164"/>
    </location>
</feature>
<feature type="transmembrane region" description="Helical" evidence="7">
    <location>
        <begin position="107"/>
        <end position="128"/>
    </location>
</feature>
<dbReference type="InterPro" id="IPR011701">
    <property type="entry name" value="MFS"/>
</dbReference>
<keyword evidence="10" id="KW-1185">Reference proteome</keyword>
<evidence type="ECO:0000256" key="7">
    <source>
        <dbReference type="SAM" id="Phobius"/>
    </source>
</evidence>
<dbReference type="InterPro" id="IPR036259">
    <property type="entry name" value="MFS_trans_sf"/>
</dbReference>
<evidence type="ECO:0000256" key="2">
    <source>
        <dbReference type="ARBA" id="ARBA00022448"/>
    </source>
</evidence>
<evidence type="ECO:0000259" key="8">
    <source>
        <dbReference type="PROSITE" id="PS50850"/>
    </source>
</evidence>
<keyword evidence="2" id="KW-0813">Transport</keyword>
<dbReference type="Gene3D" id="1.20.1250.20">
    <property type="entry name" value="MFS general substrate transporter like domains"/>
    <property type="match status" value="1"/>
</dbReference>
<evidence type="ECO:0000256" key="1">
    <source>
        <dbReference type="ARBA" id="ARBA00004651"/>
    </source>
</evidence>
<protein>
    <submittedName>
        <fullName evidence="9">MFS transporter</fullName>
    </submittedName>
</protein>
<dbReference type="InterPro" id="IPR020846">
    <property type="entry name" value="MFS_dom"/>
</dbReference>